<dbReference type="HOGENOM" id="CLU_206967_2_0_10"/>
<protein>
    <submittedName>
        <fullName evidence="2">Uncharacterized protein</fullName>
    </submittedName>
</protein>
<reference evidence="2 3" key="1">
    <citation type="submission" date="2011-02" db="EMBL/GenBank/DDBJ databases">
        <authorList>
            <person name="Weinstock G."/>
            <person name="Sodergren E."/>
            <person name="Clifton S."/>
            <person name="Fulton L."/>
            <person name="Fulton B."/>
            <person name="Courtney L."/>
            <person name="Fronick C."/>
            <person name="Harrison M."/>
            <person name="Strong C."/>
            <person name="Farmer C."/>
            <person name="Delahaunty K."/>
            <person name="Markovic C."/>
            <person name="Hall O."/>
            <person name="Minx P."/>
            <person name="Tomlinson C."/>
            <person name="Mitreva M."/>
            <person name="Hou S."/>
            <person name="Chen J."/>
            <person name="Wollam A."/>
            <person name="Pepin K.H."/>
            <person name="Johnson M."/>
            <person name="Bhonagiri V."/>
            <person name="Zhang X."/>
            <person name="Suruliraj S."/>
            <person name="Warren W."/>
            <person name="Chinwalla A."/>
            <person name="Mardis E.R."/>
            <person name="Wilson R.K."/>
        </authorList>
    </citation>
    <scope>NUCLEOTIDE SEQUENCE [LARGE SCALE GENOMIC DNA]</scope>
    <source>
        <strain evidence="2 3">YIT 12057</strain>
    </source>
</reference>
<proteinExistence type="predicted"/>
<dbReference type="STRING" id="763034.HMPREF9446_03249"/>
<keyword evidence="1" id="KW-0472">Membrane</keyword>
<keyword evidence="1" id="KW-0812">Transmembrane</keyword>
<dbReference type="Proteomes" id="UP000003416">
    <property type="component" value="Unassembled WGS sequence"/>
</dbReference>
<dbReference type="EMBL" id="AFBN01000096">
    <property type="protein sequence ID" value="EGF52041.1"/>
    <property type="molecule type" value="Genomic_DNA"/>
</dbReference>
<keyword evidence="1" id="KW-1133">Transmembrane helix</keyword>
<accession>F3PWW2</accession>
<name>F3PWW2_9BACE</name>
<keyword evidence="3" id="KW-1185">Reference proteome</keyword>
<gene>
    <name evidence="2" type="ORF">HMPREF9446_03249</name>
</gene>
<dbReference type="GeneID" id="86051467"/>
<dbReference type="RefSeq" id="WP_009126469.1">
    <property type="nucleotide sequence ID" value="NZ_GL882689.1"/>
</dbReference>
<feature type="transmembrane region" description="Helical" evidence="1">
    <location>
        <begin position="21"/>
        <end position="42"/>
    </location>
</feature>
<comment type="caution">
    <text evidence="2">The sequence shown here is derived from an EMBL/GenBank/DDBJ whole genome shotgun (WGS) entry which is preliminary data.</text>
</comment>
<evidence type="ECO:0000313" key="3">
    <source>
        <dbReference type="Proteomes" id="UP000003416"/>
    </source>
</evidence>
<evidence type="ECO:0000256" key="1">
    <source>
        <dbReference type="SAM" id="Phobius"/>
    </source>
</evidence>
<dbReference type="AlphaFoldDB" id="F3PWW2"/>
<organism evidence="2 3">
    <name type="scientific">Bacteroides fluxus YIT 12057</name>
    <dbReference type="NCBI Taxonomy" id="763034"/>
    <lineage>
        <taxon>Bacteria</taxon>
        <taxon>Pseudomonadati</taxon>
        <taxon>Bacteroidota</taxon>
        <taxon>Bacteroidia</taxon>
        <taxon>Bacteroidales</taxon>
        <taxon>Bacteroidaceae</taxon>
        <taxon>Bacteroides</taxon>
    </lineage>
</organism>
<sequence>MGKNKKKVKHSREEEKQAKKVLVIIGISALILVVAMFVAYSFW</sequence>
<evidence type="ECO:0000313" key="2">
    <source>
        <dbReference type="EMBL" id="EGF52041.1"/>
    </source>
</evidence>